<evidence type="ECO:0000256" key="1">
    <source>
        <dbReference type="ARBA" id="ARBA00010040"/>
    </source>
</evidence>
<evidence type="ECO:0000313" key="9">
    <source>
        <dbReference type="EMBL" id="PNS19108.1"/>
    </source>
</evidence>
<dbReference type="GO" id="GO:0006508">
    <property type="term" value="P:proteolysis"/>
    <property type="evidence" value="ECO:0007669"/>
    <property type="project" value="UniProtKB-KW"/>
</dbReference>
<reference evidence="9 10" key="1">
    <citation type="submission" date="2017-06" db="EMBL/GenBank/DDBJ databases">
        <title>Draft genome sequence of a variant of Elsinoe murrayae.</title>
        <authorList>
            <person name="Cheng Q."/>
        </authorList>
    </citation>
    <scope>NUCLEOTIDE SEQUENCE [LARGE SCALE GENOMIC DNA]</scope>
    <source>
        <strain evidence="9 10">CQ-2017a</strain>
    </source>
</reference>
<dbReference type="AlphaFoldDB" id="A0A2K1QVL8"/>
<keyword evidence="4" id="KW-0378">Hydrolase</keyword>
<keyword evidence="3" id="KW-0732">Signal</keyword>
<feature type="compositionally biased region" description="Polar residues" evidence="7">
    <location>
        <begin position="1"/>
        <end position="12"/>
    </location>
</feature>
<keyword evidence="10" id="KW-1185">Reference proteome</keyword>
<dbReference type="STRING" id="2082308.A0A2K1QVL8"/>
<dbReference type="GO" id="GO:0004252">
    <property type="term" value="F:serine-type endopeptidase activity"/>
    <property type="evidence" value="ECO:0007669"/>
    <property type="project" value="TreeGrafter"/>
</dbReference>
<comment type="caution">
    <text evidence="9">The sequence shown here is derived from an EMBL/GenBank/DDBJ whole genome shotgun (WGS) entry which is preliminary data.</text>
</comment>
<dbReference type="Gene3D" id="3.40.50.1820">
    <property type="entry name" value="alpha/beta hydrolase"/>
    <property type="match status" value="1"/>
</dbReference>
<dbReference type="OrthoDB" id="416344at2759"/>
<dbReference type="Pfam" id="PF00326">
    <property type="entry name" value="Peptidase_S9"/>
    <property type="match status" value="1"/>
</dbReference>
<evidence type="ECO:0000256" key="6">
    <source>
        <dbReference type="ARBA" id="ARBA00032829"/>
    </source>
</evidence>
<dbReference type="SUPFAM" id="SSF53474">
    <property type="entry name" value="alpha/beta-Hydrolases"/>
    <property type="match status" value="1"/>
</dbReference>
<dbReference type="SUPFAM" id="SSF82171">
    <property type="entry name" value="DPP6 N-terminal domain-like"/>
    <property type="match status" value="1"/>
</dbReference>
<dbReference type="InterPro" id="IPR029058">
    <property type="entry name" value="AB_hydrolase_fold"/>
</dbReference>
<dbReference type="InterPro" id="IPR001375">
    <property type="entry name" value="Peptidase_S9_cat"/>
</dbReference>
<accession>A0A2K1QVL8</accession>
<evidence type="ECO:0000256" key="5">
    <source>
        <dbReference type="ARBA" id="ARBA00022825"/>
    </source>
</evidence>
<organism evidence="9 10">
    <name type="scientific">Sphaceloma murrayae</name>
    <dbReference type="NCBI Taxonomy" id="2082308"/>
    <lineage>
        <taxon>Eukaryota</taxon>
        <taxon>Fungi</taxon>
        <taxon>Dikarya</taxon>
        <taxon>Ascomycota</taxon>
        <taxon>Pezizomycotina</taxon>
        <taxon>Dothideomycetes</taxon>
        <taxon>Dothideomycetidae</taxon>
        <taxon>Myriangiales</taxon>
        <taxon>Elsinoaceae</taxon>
        <taxon>Sphaceloma</taxon>
    </lineage>
</organism>
<evidence type="ECO:0000256" key="2">
    <source>
        <dbReference type="ARBA" id="ARBA00022670"/>
    </source>
</evidence>
<feature type="region of interest" description="Disordered" evidence="7">
    <location>
        <begin position="1"/>
        <end position="28"/>
    </location>
</feature>
<keyword evidence="5" id="KW-0720">Serine protease</keyword>
<dbReference type="PANTHER" id="PTHR42776">
    <property type="entry name" value="SERINE PEPTIDASE S9 FAMILY MEMBER"/>
    <property type="match status" value="1"/>
</dbReference>
<protein>
    <recommendedName>
        <fullName evidence="6">Dipeptidyl-peptidase V</fullName>
    </recommendedName>
</protein>
<evidence type="ECO:0000256" key="3">
    <source>
        <dbReference type="ARBA" id="ARBA00022729"/>
    </source>
</evidence>
<dbReference type="EMBL" id="NKHZ01000033">
    <property type="protein sequence ID" value="PNS19108.1"/>
    <property type="molecule type" value="Genomic_DNA"/>
</dbReference>
<proteinExistence type="inferred from homology"/>
<sequence length="753" mass="82650">MTIRTPSLTPHSLLSAPRRSPGVPNRPGTHALYTTTTYSFSTHSKTTEFRILDTSASESVLLTSEDGISDPVWIDDATFLVLKSEGSETRVVVGGVGMKWEDAYVAARIGAGAGNLKIAVLESGEVAVVVSARQDEEGGLWEKKETYSSGRLYKGLFVRHWDAYEGDGRNSLWYTVLRKEGDMWQAKGEWRNLLKGRAEETPIRPFGGTDCFDVSTSGFLFVSKDPRKDPALNTACSVYVVYMDSFEDEPGPFEEIELPEEYQGAASSPVWTPDGQGFAFLKMKKNGYESDRNSMWAMLDVRAKSGLTPAVIDTTTAGWDKSPSSLAWGTGSQGHTLYLTAEEKGYNKLFALNLYKSTSPHPQPLTSTGSVSSFVPIAVGKVFISFTSLVDNSTFGIIETRPHSGPAFKVDSPSVWSHSLSKHGSKLGLSSSQVSSIWTPAANPSIIEKVHSFVFRPSFYKKGNKYPLAFLIHGGPQGAWNDAWSTRWNPAIFAEQGYIVVTPNPTGSTGYGQAFTDAIRKQWGGDPYRDLENVFTYLEESVPDVDTENAVALGASYGGYMINWINGHALGRKFKALVCHDGIFSTVGGLATEELYFPFNDLGGLPFYSPSTSERTQASATPAEQIFGPSSVETWEANDPSRHLANWNTPTLVIHSSKDYRLCISEGLSAFNVLQARGVESQFLTFPDENHWVLKPENSLVWHKTVLNWINKFTGLPPYADEEEKDKGFYGGVVRGPRSKGEETVLAMGNPTT</sequence>
<evidence type="ECO:0000259" key="8">
    <source>
        <dbReference type="Pfam" id="PF00326"/>
    </source>
</evidence>
<evidence type="ECO:0000256" key="4">
    <source>
        <dbReference type="ARBA" id="ARBA00022801"/>
    </source>
</evidence>
<dbReference type="Proteomes" id="UP000243797">
    <property type="component" value="Unassembled WGS sequence"/>
</dbReference>
<evidence type="ECO:0000256" key="7">
    <source>
        <dbReference type="SAM" id="MobiDB-lite"/>
    </source>
</evidence>
<evidence type="ECO:0000313" key="10">
    <source>
        <dbReference type="Proteomes" id="UP000243797"/>
    </source>
</evidence>
<gene>
    <name evidence="9" type="ORF">CAC42_1844</name>
</gene>
<dbReference type="FunFam" id="3.40.50.1820:FF:000028">
    <property type="entry name" value="S9 family peptidase"/>
    <property type="match status" value="1"/>
</dbReference>
<feature type="domain" description="Peptidase S9 prolyl oligopeptidase catalytic" evidence="8">
    <location>
        <begin position="484"/>
        <end position="714"/>
    </location>
</feature>
<name>A0A2K1QVL8_9PEZI</name>
<dbReference type="InParanoid" id="A0A2K1QVL8"/>
<keyword evidence="2" id="KW-0645">Protease</keyword>
<dbReference type="PANTHER" id="PTHR42776:SF13">
    <property type="entry name" value="DIPEPTIDYL-PEPTIDASE 5"/>
    <property type="match status" value="1"/>
</dbReference>
<comment type="similarity">
    <text evidence="1">Belongs to the peptidase S9C family.</text>
</comment>